<dbReference type="Gene3D" id="3.40.50.150">
    <property type="entry name" value="Vaccinia Virus protein VP39"/>
    <property type="match status" value="1"/>
</dbReference>
<name>A0A511N599_DEIC1</name>
<evidence type="ECO:0000256" key="1">
    <source>
        <dbReference type="ARBA" id="ARBA00022603"/>
    </source>
</evidence>
<keyword evidence="1" id="KW-0489">Methyltransferase</keyword>
<dbReference type="Gene3D" id="3.30.750.80">
    <property type="entry name" value="RNA methyltransferase domain (HRMD) like"/>
    <property type="match status" value="1"/>
</dbReference>
<dbReference type="Pfam" id="PF10672">
    <property type="entry name" value="Methyltrans_SAM"/>
    <property type="match status" value="1"/>
</dbReference>
<evidence type="ECO:0000313" key="6">
    <source>
        <dbReference type="Proteomes" id="UP000321306"/>
    </source>
</evidence>
<dbReference type="SUPFAM" id="SSF53335">
    <property type="entry name" value="S-adenosyl-L-methionine-dependent methyltransferases"/>
    <property type="match status" value="1"/>
</dbReference>
<dbReference type="InterPro" id="IPR029063">
    <property type="entry name" value="SAM-dependent_MTases_sf"/>
</dbReference>
<proteinExistence type="predicted"/>
<sequence>MSDLAATLTQAWNRRKALNLLPDTTFFRALHLTESHGMTLDVVGQVGILSFYQHFSEAQEQTIFGTLQRVLPLETVYLKRRPVEARHVTNTSREWLSPEHPIYGPPQSEIIGLEQQVKYLFRPGSDLSVGLFADMRLARQWVREQAAPRVLNTFSYTCGFGLNATLGGSQTVKNVDASRKVLEWGKENYTLNGCETADLDFIYGDVQEWLKRFHKREDQFDLIVLDPPSFSRSKKGIWRAETHYGQLVSETLPILSKGGMLLACCNHAGISMAQFKNQIRKDNPGLKFHRSLPVSPDFPAEQESHLKITVWGR</sequence>
<keyword evidence="2" id="KW-0808">Transferase</keyword>
<reference evidence="5 6" key="1">
    <citation type="submission" date="2019-07" db="EMBL/GenBank/DDBJ databases">
        <title>Whole genome shotgun sequence of Deinococcus cellulosilyticus NBRC 106333.</title>
        <authorList>
            <person name="Hosoyama A."/>
            <person name="Uohara A."/>
            <person name="Ohji S."/>
            <person name="Ichikawa N."/>
        </authorList>
    </citation>
    <scope>NUCLEOTIDE SEQUENCE [LARGE SCALE GENOMIC DNA]</scope>
    <source>
        <strain evidence="5 6">NBRC 106333</strain>
    </source>
</reference>
<dbReference type="RefSeq" id="WP_146886734.1">
    <property type="nucleotide sequence ID" value="NZ_BJXB01000017.1"/>
</dbReference>
<evidence type="ECO:0000256" key="3">
    <source>
        <dbReference type="ARBA" id="ARBA00022691"/>
    </source>
</evidence>
<dbReference type="Proteomes" id="UP000321306">
    <property type="component" value="Unassembled WGS sequence"/>
</dbReference>
<organism evidence="5 6">
    <name type="scientific">Deinococcus cellulosilyticus (strain DSM 18568 / NBRC 106333 / KACC 11606 / 5516J-15)</name>
    <dbReference type="NCBI Taxonomy" id="1223518"/>
    <lineage>
        <taxon>Bacteria</taxon>
        <taxon>Thermotogati</taxon>
        <taxon>Deinococcota</taxon>
        <taxon>Deinococci</taxon>
        <taxon>Deinococcales</taxon>
        <taxon>Deinococcaceae</taxon>
        <taxon>Deinococcus</taxon>
    </lineage>
</organism>
<evidence type="ECO:0000256" key="2">
    <source>
        <dbReference type="ARBA" id="ARBA00022679"/>
    </source>
</evidence>
<dbReference type="GO" id="GO:0032259">
    <property type="term" value="P:methylation"/>
    <property type="evidence" value="ECO:0007669"/>
    <property type="project" value="UniProtKB-KW"/>
</dbReference>
<dbReference type="PANTHER" id="PTHR43042">
    <property type="entry name" value="SAM-DEPENDENT METHYLTRANSFERASE"/>
    <property type="match status" value="1"/>
</dbReference>
<dbReference type="EMBL" id="BJXB01000017">
    <property type="protein sequence ID" value="GEM48014.1"/>
    <property type="molecule type" value="Genomic_DNA"/>
</dbReference>
<dbReference type="PANTHER" id="PTHR43042:SF3">
    <property type="entry name" value="RIBOSOMAL RNA LARGE SUBUNIT METHYLTRANSFERASE YWBD-RELATED"/>
    <property type="match status" value="1"/>
</dbReference>
<evidence type="ECO:0000313" key="5">
    <source>
        <dbReference type="EMBL" id="GEM48014.1"/>
    </source>
</evidence>
<accession>A0A511N599</accession>
<feature type="domain" description="S-adenosylmethionine-dependent methyltransferase" evidence="4">
    <location>
        <begin position="86"/>
        <end position="300"/>
    </location>
</feature>
<gene>
    <name evidence="5" type="ORF">DC3_36490</name>
</gene>
<keyword evidence="6" id="KW-1185">Reference proteome</keyword>
<dbReference type="InterPro" id="IPR019614">
    <property type="entry name" value="SAM-dep_methyl-trfase"/>
</dbReference>
<protein>
    <recommendedName>
        <fullName evidence="4">S-adenosylmethionine-dependent methyltransferase domain-containing protein</fullName>
    </recommendedName>
</protein>
<dbReference type="AlphaFoldDB" id="A0A511N599"/>
<comment type="caution">
    <text evidence="5">The sequence shown here is derived from an EMBL/GenBank/DDBJ whole genome shotgun (WGS) entry which is preliminary data.</text>
</comment>
<dbReference type="GO" id="GO:0008168">
    <property type="term" value="F:methyltransferase activity"/>
    <property type="evidence" value="ECO:0007669"/>
    <property type="project" value="UniProtKB-KW"/>
</dbReference>
<dbReference type="CDD" id="cd02440">
    <property type="entry name" value="AdoMet_MTases"/>
    <property type="match status" value="1"/>
</dbReference>
<dbReference type="OrthoDB" id="9805492at2"/>
<evidence type="ECO:0000259" key="4">
    <source>
        <dbReference type="Pfam" id="PF10672"/>
    </source>
</evidence>
<keyword evidence="3" id="KW-0949">S-adenosyl-L-methionine</keyword>